<dbReference type="Pfam" id="PF12796">
    <property type="entry name" value="Ank_2"/>
    <property type="match status" value="1"/>
</dbReference>
<name>A0A6G0LF21_9STRA</name>
<gene>
    <name evidence="1" type="ORF">PF010_g8581</name>
</gene>
<accession>A0A6G0LF21</accession>
<dbReference type="EMBL" id="QXFX01000392">
    <property type="protein sequence ID" value="KAE9117485.1"/>
    <property type="molecule type" value="Genomic_DNA"/>
</dbReference>
<dbReference type="AlphaFoldDB" id="A0A6G0LF21"/>
<dbReference type="SUPFAM" id="SSF48403">
    <property type="entry name" value="Ankyrin repeat"/>
    <property type="match status" value="1"/>
</dbReference>
<dbReference type="Proteomes" id="UP000488956">
    <property type="component" value="Unassembled WGS sequence"/>
</dbReference>
<reference evidence="1 2" key="1">
    <citation type="submission" date="2018-09" db="EMBL/GenBank/DDBJ databases">
        <title>Genomic investigation of the strawberry pathogen Phytophthora fragariae indicates pathogenicity is determined by transcriptional variation in three key races.</title>
        <authorList>
            <person name="Adams T.M."/>
            <person name="Armitage A.D."/>
            <person name="Sobczyk M.K."/>
            <person name="Bates H.J."/>
            <person name="Dunwell J.M."/>
            <person name="Nellist C.F."/>
            <person name="Harrison R.J."/>
        </authorList>
    </citation>
    <scope>NUCLEOTIDE SEQUENCE [LARGE SCALE GENOMIC DNA]</scope>
    <source>
        <strain evidence="1 2">ONT-3</strain>
    </source>
</reference>
<protein>
    <submittedName>
        <fullName evidence="1">Uncharacterized protein</fullName>
    </submittedName>
</protein>
<proteinExistence type="predicted"/>
<sequence length="439" mass="48835">MAPEGHQVPIRAAAGGHIEALQYLRERGYCKEKEVGVLVKAAEVGHLNLVRWIIEQDWEDEDMDTDGGSDCEDVFSLGTIDSPKVRRTYHTSLGGEASLAIHAAAINGYLEVAQYLYAGTDKPLDAEEEETENRRLTSRKHILKRTLGQKNNAQRVSGETMFLAAQRRFFDVVQWLFTEFSADPTINLFWVSGHNEELLFDSTVDAAAANGHVEIVQYLLRADSATEVTTDSEQKQKRRRLHRFPDFAKEVLERRNRVLQLEPTRPSCTTKAMDLAARNGHLKMVQWLHHNRSEGCTTDAMDGAASGGHLEIVKWLHENRREGCTTGAMDGAAGSGHLDVVKWLHENRSEGCTTAGMDGAGQNGHLRVLRWLHESCGVDFTAAAMDFAAQAGNFEAVLILHGIAQKGLLSEVDRMEEDTSKAWVAEAYREVVSAVLRDD</sequence>
<evidence type="ECO:0000313" key="2">
    <source>
        <dbReference type="Proteomes" id="UP000488956"/>
    </source>
</evidence>
<evidence type="ECO:0000313" key="1">
    <source>
        <dbReference type="EMBL" id="KAE9117485.1"/>
    </source>
</evidence>
<dbReference type="InterPro" id="IPR052050">
    <property type="entry name" value="SecEffector_AnkRepeat"/>
</dbReference>
<organism evidence="1 2">
    <name type="scientific">Phytophthora fragariae</name>
    <dbReference type="NCBI Taxonomy" id="53985"/>
    <lineage>
        <taxon>Eukaryota</taxon>
        <taxon>Sar</taxon>
        <taxon>Stramenopiles</taxon>
        <taxon>Oomycota</taxon>
        <taxon>Peronosporomycetes</taxon>
        <taxon>Peronosporales</taxon>
        <taxon>Peronosporaceae</taxon>
        <taxon>Phytophthora</taxon>
    </lineage>
</organism>
<comment type="caution">
    <text evidence="1">The sequence shown here is derived from an EMBL/GenBank/DDBJ whole genome shotgun (WGS) entry which is preliminary data.</text>
</comment>
<dbReference type="InterPro" id="IPR002110">
    <property type="entry name" value="Ankyrin_rpt"/>
</dbReference>
<dbReference type="PANTHER" id="PTHR46586:SF3">
    <property type="entry name" value="ANKYRIN REPEAT-CONTAINING PROTEIN"/>
    <property type="match status" value="1"/>
</dbReference>
<dbReference type="Gene3D" id="1.25.40.20">
    <property type="entry name" value="Ankyrin repeat-containing domain"/>
    <property type="match status" value="1"/>
</dbReference>
<dbReference type="InterPro" id="IPR036770">
    <property type="entry name" value="Ankyrin_rpt-contain_sf"/>
</dbReference>
<dbReference type="PANTHER" id="PTHR46586">
    <property type="entry name" value="ANKYRIN REPEAT-CONTAINING PROTEIN"/>
    <property type="match status" value="1"/>
</dbReference>